<evidence type="ECO:0000313" key="4">
    <source>
        <dbReference type="Proteomes" id="UP000192257"/>
    </source>
</evidence>
<comment type="caution">
    <text evidence="3">The sequence shown here is derived from an EMBL/GenBank/DDBJ whole genome shotgun (WGS) entry which is preliminary data.</text>
</comment>
<dbReference type="GeneID" id="39989310"/>
<dbReference type="OrthoDB" id="264396at2759"/>
<keyword evidence="4" id="KW-1185">Reference proteome</keyword>
<protein>
    <submittedName>
        <fullName evidence="3">Uncharacterized protein</fullName>
    </submittedName>
</protein>
<dbReference type="VEuPathDB" id="TriTrypDB:TM35_000381160"/>
<evidence type="ECO:0000256" key="1">
    <source>
        <dbReference type="SAM" id="MobiDB-lite"/>
    </source>
</evidence>
<dbReference type="EMBL" id="NBCO01000038">
    <property type="protein sequence ID" value="ORC85041.1"/>
    <property type="molecule type" value="Genomic_DNA"/>
</dbReference>
<name>A0A1X0NKC1_9TRYP</name>
<organism evidence="3 4">
    <name type="scientific">Trypanosoma theileri</name>
    <dbReference type="NCBI Taxonomy" id="67003"/>
    <lineage>
        <taxon>Eukaryota</taxon>
        <taxon>Discoba</taxon>
        <taxon>Euglenozoa</taxon>
        <taxon>Kinetoplastea</taxon>
        <taxon>Metakinetoplastina</taxon>
        <taxon>Trypanosomatida</taxon>
        <taxon>Trypanosomatidae</taxon>
        <taxon>Trypanosoma</taxon>
    </lineage>
</organism>
<sequence length="354" mass="38177">MALVPSCSGIYFPEPPMDNILTLAWKNKEGDVPGPYSCVVYKVKCSAPQLFYVIPRYGALLVSDGSGKSLRPCAVNITFGLRPTTGDAPSEVTMSTLPPQRRPSTSVALSAGSHQERFAIEYFLISGDRPTYERLAQVLAAESGLTEVVRDVWEHISSTAPRTTPINLKVFMSGVTMDNSKADSGMIVVPPEAKLTRPSLHEHMMRRASGSSHTRDNNASHSVPRVSERSKSGGASELRALKLGIDALRHEYTTPGATSARVPDMSGAVGMTSASSNNVITCNSNGNGLYPPPGDTGADMIMRIPEGNNDFIKQKKDGLPLIYVLAAMFGTYVISMLFWRRGSDNHNSISVGQI</sequence>
<dbReference type="AlphaFoldDB" id="A0A1X0NKC1"/>
<dbReference type="RefSeq" id="XP_028879107.1">
    <property type="nucleotide sequence ID" value="XM_029029530.1"/>
</dbReference>
<keyword evidence="2" id="KW-0472">Membrane</keyword>
<gene>
    <name evidence="3" type="ORF">TM35_000381160</name>
</gene>
<evidence type="ECO:0000313" key="3">
    <source>
        <dbReference type="EMBL" id="ORC85041.1"/>
    </source>
</evidence>
<reference evidence="3 4" key="1">
    <citation type="submission" date="2017-03" db="EMBL/GenBank/DDBJ databases">
        <title>An alternative strategy for trypanosome survival in the mammalian bloodstream revealed through genome and transcriptome analysis of the ubiquitous bovine parasite Trypanosoma (Megatrypanum) theileri.</title>
        <authorList>
            <person name="Kelly S."/>
            <person name="Ivens A."/>
            <person name="Mott A."/>
            <person name="O'Neill E."/>
            <person name="Emms D."/>
            <person name="Macleod O."/>
            <person name="Voorheis P."/>
            <person name="Matthews J."/>
            <person name="Matthews K."/>
            <person name="Carrington M."/>
        </authorList>
    </citation>
    <scope>NUCLEOTIDE SEQUENCE [LARGE SCALE GENOMIC DNA]</scope>
    <source>
        <strain evidence="3">Edinburgh</strain>
    </source>
</reference>
<proteinExistence type="predicted"/>
<dbReference type="Proteomes" id="UP000192257">
    <property type="component" value="Unassembled WGS sequence"/>
</dbReference>
<feature type="region of interest" description="Disordered" evidence="1">
    <location>
        <begin position="200"/>
        <end position="235"/>
    </location>
</feature>
<feature type="transmembrane region" description="Helical" evidence="2">
    <location>
        <begin position="321"/>
        <end position="339"/>
    </location>
</feature>
<keyword evidence="2" id="KW-1133">Transmembrane helix</keyword>
<evidence type="ECO:0000256" key="2">
    <source>
        <dbReference type="SAM" id="Phobius"/>
    </source>
</evidence>
<accession>A0A1X0NKC1</accession>
<keyword evidence="2" id="KW-0812">Transmembrane</keyword>